<dbReference type="SMART" id="SM00350">
    <property type="entry name" value="MCM"/>
    <property type="match status" value="1"/>
</dbReference>
<dbReference type="Gene3D" id="2.20.28.10">
    <property type="match status" value="1"/>
</dbReference>
<evidence type="ECO:0000256" key="14">
    <source>
        <dbReference type="SAM" id="MobiDB-lite"/>
    </source>
</evidence>
<proteinExistence type="inferred from homology"/>
<dbReference type="InterPro" id="IPR027417">
    <property type="entry name" value="P-loop_NTPase"/>
</dbReference>
<dbReference type="FunFam" id="3.40.50.300:FF:000217">
    <property type="entry name" value="DNA helicase"/>
    <property type="match status" value="1"/>
</dbReference>
<organism evidence="16 17">
    <name type="scientific">Ostreococcus tauri</name>
    <name type="common">Marine green alga</name>
    <dbReference type="NCBI Taxonomy" id="70448"/>
    <lineage>
        <taxon>Eukaryota</taxon>
        <taxon>Viridiplantae</taxon>
        <taxon>Chlorophyta</taxon>
        <taxon>Mamiellophyceae</taxon>
        <taxon>Mamiellales</taxon>
        <taxon>Bathycoccaceae</taxon>
        <taxon>Ostreococcus</taxon>
    </lineage>
</organism>
<dbReference type="PROSITE" id="PS00847">
    <property type="entry name" value="MCM_1"/>
    <property type="match status" value="1"/>
</dbReference>
<reference evidence="16 17" key="2">
    <citation type="journal article" date="2014" name="BMC Genomics">
        <title>An improved genome of the model marine alga Ostreococcus tauri unfolds by assessing Illumina de novo assemblies.</title>
        <authorList>
            <person name="Blanc-Mathieu R."/>
            <person name="Verhelst B."/>
            <person name="Derelle E."/>
            <person name="Rombauts S."/>
            <person name="Bouget F.Y."/>
            <person name="Carre I."/>
            <person name="Chateau A."/>
            <person name="Eyre-Walker A."/>
            <person name="Grimsley N."/>
            <person name="Moreau H."/>
            <person name="Piegu B."/>
            <person name="Rivals E."/>
            <person name="Schackwitz W."/>
            <person name="Van de Peer Y."/>
            <person name="Piganeau G."/>
        </authorList>
    </citation>
    <scope>NUCLEOTIDE SEQUENCE [LARGE SCALE GENOMIC DNA]</scope>
    <source>
        <strain evidence="17">OTTH 0595 / CCAP 157/2 / RCC745</strain>
    </source>
</reference>
<dbReference type="GO" id="GO:0000727">
    <property type="term" value="P:double-strand break repair via break-induced replication"/>
    <property type="evidence" value="ECO:0007669"/>
    <property type="project" value="TreeGrafter"/>
</dbReference>
<dbReference type="FunFam" id="2.20.28.10:FF:000003">
    <property type="entry name" value="DNA helicase"/>
    <property type="match status" value="1"/>
</dbReference>
<dbReference type="InterPro" id="IPR012340">
    <property type="entry name" value="NA-bd_OB-fold"/>
</dbReference>
<dbReference type="PRINTS" id="PR01657">
    <property type="entry name" value="MCMFAMILY"/>
</dbReference>
<dbReference type="FunCoup" id="A0A096PBM0">
    <property type="interactions" value="1449"/>
</dbReference>
<keyword evidence="8 12" id="KW-0238">DNA-binding</keyword>
<comment type="subunit">
    <text evidence="13">Component of the MCM2-7 complex.</text>
</comment>
<keyword evidence="5 13" id="KW-0378">Hydrolase</keyword>
<evidence type="ECO:0000256" key="11">
    <source>
        <dbReference type="ARBA" id="ARBA00053280"/>
    </source>
</evidence>
<evidence type="ECO:0000256" key="7">
    <source>
        <dbReference type="ARBA" id="ARBA00022840"/>
    </source>
</evidence>
<dbReference type="GO" id="GO:0006271">
    <property type="term" value="P:DNA strand elongation involved in DNA replication"/>
    <property type="evidence" value="ECO:0007669"/>
    <property type="project" value="TreeGrafter"/>
</dbReference>
<feature type="domain" description="MCM C-terminal AAA(+) ATPase" evidence="15">
    <location>
        <begin position="563"/>
        <end position="771"/>
    </location>
</feature>
<dbReference type="GO" id="GO:0016887">
    <property type="term" value="F:ATP hydrolysis activity"/>
    <property type="evidence" value="ECO:0007669"/>
    <property type="project" value="RHEA"/>
</dbReference>
<evidence type="ECO:0000256" key="4">
    <source>
        <dbReference type="ARBA" id="ARBA00022741"/>
    </source>
</evidence>
<comment type="similarity">
    <text evidence="2 12">Belongs to the MCM family.</text>
</comment>
<dbReference type="Gene3D" id="2.40.50.140">
    <property type="entry name" value="Nucleic acid-binding proteins"/>
    <property type="match status" value="1"/>
</dbReference>
<evidence type="ECO:0000256" key="2">
    <source>
        <dbReference type="ARBA" id="ARBA00008010"/>
    </source>
</evidence>
<evidence type="ECO:0000256" key="10">
    <source>
        <dbReference type="ARBA" id="ARBA00047995"/>
    </source>
</evidence>
<comment type="catalytic activity">
    <reaction evidence="10 13">
        <text>ATP + H2O = ADP + phosphate + H(+)</text>
        <dbReference type="Rhea" id="RHEA:13065"/>
        <dbReference type="ChEBI" id="CHEBI:15377"/>
        <dbReference type="ChEBI" id="CHEBI:15378"/>
        <dbReference type="ChEBI" id="CHEBI:30616"/>
        <dbReference type="ChEBI" id="CHEBI:43474"/>
        <dbReference type="ChEBI" id="CHEBI:456216"/>
        <dbReference type="EC" id="3.6.4.12"/>
    </reaction>
</comment>
<evidence type="ECO:0000256" key="13">
    <source>
        <dbReference type="RuleBase" id="RU368062"/>
    </source>
</evidence>
<dbReference type="CDD" id="cd17755">
    <property type="entry name" value="MCM4"/>
    <property type="match status" value="1"/>
</dbReference>
<evidence type="ECO:0000256" key="12">
    <source>
        <dbReference type="RuleBase" id="RU004070"/>
    </source>
</evidence>
<feature type="region of interest" description="Disordered" evidence="14">
    <location>
        <begin position="1"/>
        <end position="172"/>
    </location>
</feature>
<evidence type="ECO:0000256" key="3">
    <source>
        <dbReference type="ARBA" id="ARBA00022705"/>
    </source>
</evidence>
<dbReference type="InterPro" id="IPR041562">
    <property type="entry name" value="MCM_lid"/>
</dbReference>
<dbReference type="SUPFAM" id="SSF52540">
    <property type="entry name" value="P-loop containing nucleoside triphosphate hydrolases"/>
    <property type="match status" value="1"/>
</dbReference>
<evidence type="ECO:0000256" key="6">
    <source>
        <dbReference type="ARBA" id="ARBA00022806"/>
    </source>
</evidence>
<keyword evidence="17" id="KW-1185">Reference proteome</keyword>
<dbReference type="RefSeq" id="XP_003082911.2">
    <property type="nucleotide sequence ID" value="XM_003082863.2"/>
</dbReference>
<dbReference type="GO" id="GO:0005524">
    <property type="term" value="F:ATP binding"/>
    <property type="evidence" value="ECO:0007669"/>
    <property type="project" value="UniProtKB-UniRule"/>
</dbReference>
<dbReference type="AlphaFoldDB" id="A0A096PBM0"/>
<evidence type="ECO:0000313" key="17">
    <source>
        <dbReference type="Proteomes" id="UP000009170"/>
    </source>
</evidence>
<sequence length="969" mass="106477">MASPARARSRSPVKSPSSASQRGRATLHDANAADGEGRRALDRSMGEATAVDENVAPDGRGTSAEGAGGDVGLMSPPPARGASSGGGRGMMSPLDADLFSPPARRAHGAASTPMGGGTFGSPRFGTPRTTPRGDVRRGVLSARAGRMDEEDDGFGAPGSERRASAGLDATPGTQLTATQDVDFLMSPPQSAGDHLMRGHMDREDVAMQTYIWGTKVNVYDVQTRFRRFLENFEWYVLPSEFQWPEGYGEADFVPPVDFVPPPTRNYHDLMHDLLEKQQSDLDLDCQHVDKYDPFLYSLLTQYPQEIIPLFDVVANEYFTQNVVPEVMPVDEADDHRLLVRPFNMMEAKPMRDLNPSDIDKMVCVRGMVTRCTTIIPDLKLAYFKCLMCGFAPEHIQVDRGRVNEPPLKCTECGKPGTMTLIHNQCVFANKQTVKMQETPDAIPEGETPHTVSMCVFDDLVDQAKPGDRVEVTGVYRAVPIRLSSTKRTLKSVYKTYLDVFHIRKDVGARMRNTAGPEDEEAARNSAASTKSSGPVKNQGPGQQMEFTPERMAEIEELGRSPDIYDRLVASLAPSIWELEDVKKGLLCQLFGATNKSFSDKAANKVRGDINILLVGDPGVAKSQLLTYVHRIAPRGMYTSGRGSSAVGLTAYVTRDPESKDMVLESGALVLSDRGICCIDEFDKMSDSARSMLHEVMEQQTVSIAKAGIIAVLNARTSVLASANPVGSRYNPNMSMVENIQLPPTLLSRFDLLYLLLDRPNPETDRRLARHLVSLHYKNPPQKKRGVISADLLTEYVSYARANVQPVLSDEASEELVEGYVEMRRMGGSRKVITATPRQLESLIRLSESLARMRLSAVVDRDDAKEALRLMRVAMQQSAVDPRTGTIDMDKILTGHSASDRQHRRTVAEAIRACLNTSGSGRLRLGELAKALAERDNTMALSIQEVRDAAMLLVEEEKCTIRGDLVTLIA</sequence>
<dbReference type="Gene3D" id="3.30.1640.10">
    <property type="entry name" value="mini-chromosome maintenance (MCM) complex, chain A, domain 1"/>
    <property type="match status" value="1"/>
</dbReference>
<comment type="function">
    <text evidence="13">Acts as component of the MCM2-7 complex (MCM complex) which is the replicative helicase essential for 'once per cell cycle' DNA replication initiation and elongation in eukaryotic cells. The active ATPase sites in the MCM2-7 ring are formed through the interaction surfaces of two neighboring subunits such that a critical structure of a conserved arginine finger motif is provided in trans relative to the ATP-binding site of the Walker A box of the adjacent subunit. The six ATPase active sites, however, are likely to contribute differentially to the complex helicase activity.</text>
</comment>
<reference evidence="17" key="1">
    <citation type="journal article" date="2006" name="Proc. Natl. Acad. Sci. U.S.A.">
        <title>Genome analysis of the smallest free-living eukaryote Ostreococcus tauri unveils many unique features.</title>
        <authorList>
            <person name="Derelle E."/>
            <person name="Ferraz C."/>
            <person name="Rombauts S."/>
            <person name="Rouze P."/>
            <person name="Worden A.Z."/>
            <person name="Robbens S."/>
            <person name="Partensky F."/>
            <person name="Degroeve S."/>
            <person name="Echeynie S."/>
            <person name="Cooke R."/>
            <person name="Saeys Y."/>
            <person name="Wuyts J."/>
            <person name="Jabbari K."/>
            <person name="Bowler C."/>
            <person name="Panaud O."/>
            <person name="Piegu B."/>
            <person name="Ball S.G."/>
            <person name="Ral J.-P."/>
            <person name="Bouget F.-Y."/>
            <person name="Piganeau G."/>
            <person name="De Baets B."/>
            <person name="Picard A."/>
            <person name="Delseny M."/>
            <person name="Demaille J."/>
            <person name="Van de Peer Y."/>
            <person name="Moreau H."/>
        </authorList>
    </citation>
    <scope>NUCLEOTIDE SEQUENCE [LARGE SCALE GENOMIC DNA]</scope>
    <source>
        <strain evidence="17">OTTH 0595 / CCAP 157/2 / RCC745</strain>
    </source>
</reference>
<dbReference type="Pfam" id="PF00493">
    <property type="entry name" value="MCM"/>
    <property type="match status" value="1"/>
</dbReference>
<accession>A0A096PBM0</accession>
<dbReference type="PANTHER" id="PTHR11630">
    <property type="entry name" value="DNA REPLICATION LICENSING FACTOR MCM FAMILY MEMBER"/>
    <property type="match status" value="1"/>
</dbReference>
<dbReference type="GO" id="GO:1902975">
    <property type="term" value="P:mitotic DNA replication initiation"/>
    <property type="evidence" value="ECO:0007669"/>
    <property type="project" value="TreeGrafter"/>
</dbReference>
<dbReference type="GO" id="GO:0017116">
    <property type="term" value="F:single-stranded DNA helicase activity"/>
    <property type="evidence" value="ECO:0007669"/>
    <property type="project" value="TreeGrafter"/>
</dbReference>
<keyword evidence="3 13" id="KW-0235">DNA replication</keyword>
<dbReference type="Pfam" id="PF17207">
    <property type="entry name" value="MCM_OB"/>
    <property type="match status" value="1"/>
</dbReference>
<dbReference type="GO" id="GO:0003697">
    <property type="term" value="F:single-stranded DNA binding"/>
    <property type="evidence" value="ECO:0007669"/>
    <property type="project" value="TreeGrafter"/>
</dbReference>
<dbReference type="PRINTS" id="PR01660">
    <property type="entry name" value="MCMPROTEIN4"/>
</dbReference>
<keyword evidence="9 13" id="KW-0539">Nucleus</keyword>
<dbReference type="InterPro" id="IPR001208">
    <property type="entry name" value="MCM_dom"/>
</dbReference>
<gene>
    <name evidence="16" type="ORF">OT_ostta14g01050</name>
</gene>
<evidence type="ECO:0000256" key="8">
    <source>
        <dbReference type="ARBA" id="ARBA00023125"/>
    </source>
</evidence>
<evidence type="ECO:0000256" key="5">
    <source>
        <dbReference type="ARBA" id="ARBA00022801"/>
    </source>
</evidence>
<dbReference type="InterPro" id="IPR036388">
    <property type="entry name" value="WH-like_DNA-bd_sf"/>
</dbReference>
<dbReference type="InterPro" id="IPR027925">
    <property type="entry name" value="MCM_N"/>
</dbReference>
<comment type="subcellular location">
    <subcellularLocation>
        <location evidence="1">Nucleus</location>
    </subcellularLocation>
</comment>
<comment type="caution">
    <text evidence="16">The sequence shown here is derived from an EMBL/GenBank/DDBJ whole genome shotgun (WGS) entry which is preliminary data.</text>
</comment>
<evidence type="ECO:0000259" key="15">
    <source>
        <dbReference type="PROSITE" id="PS50051"/>
    </source>
</evidence>
<dbReference type="Proteomes" id="UP000009170">
    <property type="component" value="Unassembled WGS sequence"/>
</dbReference>
<dbReference type="InterPro" id="IPR018525">
    <property type="entry name" value="MCM_CS"/>
</dbReference>
<feature type="compositionally biased region" description="Low complexity" evidence="14">
    <location>
        <begin position="1"/>
        <end position="20"/>
    </location>
</feature>
<dbReference type="PROSITE" id="PS50051">
    <property type="entry name" value="MCM_2"/>
    <property type="match status" value="1"/>
</dbReference>
<dbReference type="InParanoid" id="A0A096PBM0"/>
<keyword evidence="4 12" id="KW-0547">Nucleotide-binding</keyword>
<dbReference type="OrthoDB" id="10251574at2759"/>
<dbReference type="GO" id="GO:0042555">
    <property type="term" value="C:MCM complex"/>
    <property type="evidence" value="ECO:0007669"/>
    <property type="project" value="UniProtKB-UniRule"/>
</dbReference>
<dbReference type="PANTHER" id="PTHR11630:SF66">
    <property type="entry name" value="DNA REPLICATION LICENSING FACTOR MCM4"/>
    <property type="match status" value="1"/>
</dbReference>
<dbReference type="InterPro" id="IPR033762">
    <property type="entry name" value="MCM_OB"/>
</dbReference>
<dbReference type="GeneID" id="9837774"/>
<dbReference type="InterPro" id="IPR031327">
    <property type="entry name" value="MCM"/>
</dbReference>
<dbReference type="Pfam" id="PF17855">
    <property type="entry name" value="MCM_lid"/>
    <property type="match status" value="1"/>
</dbReference>
<keyword evidence="7 12" id="KW-0067">ATP-binding</keyword>
<dbReference type="STRING" id="70448.A0A096PBM0"/>
<dbReference type="InterPro" id="IPR008047">
    <property type="entry name" value="MCM_4"/>
</dbReference>
<dbReference type="Gene3D" id="1.10.10.10">
    <property type="entry name" value="Winged helix-like DNA-binding domain superfamily/Winged helix DNA-binding domain"/>
    <property type="match status" value="1"/>
</dbReference>
<dbReference type="Pfam" id="PF14551">
    <property type="entry name" value="MCM_N"/>
    <property type="match status" value="1"/>
</dbReference>
<keyword evidence="6 13" id="KW-0347">Helicase</keyword>
<dbReference type="GO" id="GO:0000347">
    <property type="term" value="C:THO complex"/>
    <property type="evidence" value="ECO:0007669"/>
    <property type="project" value="UniProtKB-ARBA"/>
</dbReference>
<feature type="compositionally biased region" description="Basic and acidic residues" evidence="14">
    <location>
        <begin position="35"/>
        <end position="45"/>
    </location>
</feature>
<evidence type="ECO:0000256" key="1">
    <source>
        <dbReference type="ARBA" id="ARBA00004123"/>
    </source>
</evidence>
<dbReference type="Gene3D" id="3.40.50.300">
    <property type="entry name" value="P-loop containing nucleotide triphosphate hydrolases"/>
    <property type="match status" value="1"/>
</dbReference>
<dbReference type="EMBL" id="CAID01000014">
    <property type="protein sequence ID" value="CEG02028.1"/>
    <property type="molecule type" value="Genomic_DNA"/>
</dbReference>
<dbReference type="SUPFAM" id="SSF50249">
    <property type="entry name" value="Nucleic acid-binding proteins"/>
    <property type="match status" value="1"/>
</dbReference>
<protein>
    <recommendedName>
        <fullName evidence="13">DNA replication licensing factor MCM4</fullName>
        <ecNumber evidence="13">3.6.4.12</ecNumber>
    </recommendedName>
</protein>
<evidence type="ECO:0000313" key="16">
    <source>
        <dbReference type="EMBL" id="CEG02028.1"/>
    </source>
</evidence>
<comment type="function">
    <text evidence="11">Probable component of the MCM2-7 complex (MCM complex) that may function as a DNA helicase and which is essential to undergo a single round of replication initiation and elongation per cell cycle in eukaryotic cells.</text>
</comment>
<dbReference type="EC" id="3.6.4.12" evidence="13"/>
<feature type="compositionally biased region" description="Polar residues" evidence="14">
    <location>
        <begin position="525"/>
        <end position="545"/>
    </location>
</feature>
<feature type="region of interest" description="Disordered" evidence="14">
    <location>
        <begin position="511"/>
        <end position="546"/>
    </location>
</feature>
<name>A0A096PBM0_OSTTA</name>
<evidence type="ECO:0000256" key="9">
    <source>
        <dbReference type="ARBA" id="ARBA00023242"/>
    </source>
</evidence>
<dbReference type="KEGG" id="ota:OT_ostta14g01050"/>